<evidence type="ECO:0000256" key="1">
    <source>
        <dbReference type="SAM" id="MobiDB-lite"/>
    </source>
</evidence>
<accession>A0A067QA08</accession>
<proteinExistence type="predicted"/>
<dbReference type="Proteomes" id="UP000027265">
    <property type="component" value="Unassembled WGS sequence"/>
</dbReference>
<dbReference type="HOGENOM" id="CLU_043994_2_1_1"/>
<evidence type="ECO:0008006" key="5">
    <source>
        <dbReference type="Google" id="ProtNLM"/>
    </source>
</evidence>
<dbReference type="STRING" id="933084.A0A067QA08"/>
<dbReference type="Gene3D" id="3.90.280.10">
    <property type="entry name" value="PEBP-like"/>
    <property type="match status" value="1"/>
</dbReference>
<dbReference type="AlphaFoldDB" id="A0A067QA08"/>
<dbReference type="InParanoid" id="A0A067QA08"/>
<dbReference type="PANTHER" id="PTHR11362:SF140">
    <property type="entry name" value="PEBP-LIKE PROTEIN"/>
    <property type="match status" value="1"/>
</dbReference>
<organism evidence="3 4">
    <name type="scientific">Jaapia argillacea MUCL 33604</name>
    <dbReference type="NCBI Taxonomy" id="933084"/>
    <lineage>
        <taxon>Eukaryota</taxon>
        <taxon>Fungi</taxon>
        <taxon>Dikarya</taxon>
        <taxon>Basidiomycota</taxon>
        <taxon>Agaricomycotina</taxon>
        <taxon>Agaricomycetes</taxon>
        <taxon>Agaricomycetidae</taxon>
        <taxon>Jaapiales</taxon>
        <taxon>Jaapiaceae</taxon>
        <taxon>Jaapia</taxon>
    </lineage>
</organism>
<feature type="signal peptide" evidence="2">
    <location>
        <begin position="1"/>
        <end position="17"/>
    </location>
</feature>
<dbReference type="InterPro" id="IPR036610">
    <property type="entry name" value="PEBP-like_sf"/>
</dbReference>
<evidence type="ECO:0000313" key="4">
    <source>
        <dbReference type="Proteomes" id="UP000027265"/>
    </source>
</evidence>
<dbReference type="SUPFAM" id="SSF49777">
    <property type="entry name" value="PEBP-like"/>
    <property type="match status" value="1"/>
</dbReference>
<protein>
    <recommendedName>
        <fullName evidence="5">PEBP-like protein</fullName>
    </recommendedName>
</protein>
<gene>
    <name evidence="3" type="ORF">JAAARDRAFT_126989</name>
</gene>
<feature type="chain" id="PRO_5001647996" description="PEBP-like protein" evidence="2">
    <location>
        <begin position="18"/>
        <end position="270"/>
    </location>
</feature>
<evidence type="ECO:0000313" key="3">
    <source>
        <dbReference type="EMBL" id="KDQ59411.1"/>
    </source>
</evidence>
<dbReference type="InterPro" id="IPR035810">
    <property type="entry name" value="PEBP_euk"/>
</dbReference>
<sequence length="270" mass="27322">MIALPLVALAFFSFAFAQSNEQLQIEAIEAHFKQSGIVPSLLPTFNPTGTLNVTFNGVGAISPGQPLTQANVQPTPTVVYTPANASVSLNGNYTIIMADAGPVGTDETAGQTRHWLVNDVTLSGSNPLNVTTTNGTAITDYAGPAPASGSGPHRYVIMLWNQPATFKSPAGTTTGVGLFNLTDYVSASGLGPLAAANYFTVEVGTASFTPSPTSAVITSTLAPVSSGGSSSGSTKTTSTGASSSTAKSSASKFEAGFALVLAPILGMIVL</sequence>
<name>A0A067QA08_9AGAM</name>
<evidence type="ECO:0000256" key="2">
    <source>
        <dbReference type="SAM" id="SignalP"/>
    </source>
</evidence>
<keyword evidence="4" id="KW-1185">Reference proteome</keyword>
<dbReference type="InterPro" id="IPR008914">
    <property type="entry name" value="PEBP"/>
</dbReference>
<reference evidence="4" key="1">
    <citation type="journal article" date="2014" name="Proc. Natl. Acad. Sci. U.S.A.">
        <title>Extensive sampling of basidiomycete genomes demonstrates inadequacy of the white-rot/brown-rot paradigm for wood decay fungi.</title>
        <authorList>
            <person name="Riley R."/>
            <person name="Salamov A.A."/>
            <person name="Brown D.W."/>
            <person name="Nagy L.G."/>
            <person name="Floudas D."/>
            <person name="Held B.W."/>
            <person name="Levasseur A."/>
            <person name="Lombard V."/>
            <person name="Morin E."/>
            <person name="Otillar R."/>
            <person name="Lindquist E.A."/>
            <person name="Sun H."/>
            <person name="LaButti K.M."/>
            <person name="Schmutz J."/>
            <person name="Jabbour D."/>
            <person name="Luo H."/>
            <person name="Baker S.E."/>
            <person name="Pisabarro A.G."/>
            <person name="Walton J.D."/>
            <person name="Blanchette R.A."/>
            <person name="Henrissat B."/>
            <person name="Martin F."/>
            <person name="Cullen D."/>
            <person name="Hibbett D.S."/>
            <person name="Grigoriev I.V."/>
        </authorList>
    </citation>
    <scope>NUCLEOTIDE SEQUENCE [LARGE SCALE GENOMIC DNA]</scope>
    <source>
        <strain evidence="4">MUCL 33604</strain>
    </source>
</reference>
<dbReference type="PANTHER" id="PTHR11362">
    <property type="entry name" value="PHOSPHATIDYLETHANOLAMINE-BINDING PROTEIN"/>
    <property type="match status" value="1"/>
</dbReference>
<keyword evidence="2" id="KW-0732">Signal</keyword>
<dbReference type="OrthoDB" id="2506647at2759"/>
<dbReference type="CDD" id="cd00866">
    <property type="entry name" value="PEBP_euk"/>
    <property type="match status" value="1"/>
</dbReference>
<dbReference type="EMBL" id="KL197715">
    <property type="protein sequence ID" value="KDQ59411.1"/>
    <property type="molecule type" value="Genomic_DNA"/>
</dbReference>
<dbReference type="Pfam" id="PF01161">
    <property type="entry name" value="PBP"/>
    <property type="match status" value="1"/>
</dbReference>
<feature type="region of interest" description="Disordered" evidence="1">
    <location>
        <begin position="222"/>
        <end position="245"/>
    </location>
</feature>
<feature type="compositionally biased region" description="Low complexity" evidence="1">
    <location>
        <begin position="225"/>
        <end position="245"/>
    </location>
</feature>